<dbReference type="STRING" id="687842.ASU31_06210"/>
<evidence type="ECO:0000313" key="2">
    <source>
        <dbReference type="Proteomes" id="UP000051950"/>
    </source>
</evidence>
<keyword evidence="2" id="KW-1185">Reference proteome</keyword>
<name>A0A0T5VTS4_9SPHI</name>
<dbReference type="OrthoDB" id="662966at2"/>
<dbReference type="Proteomes" id="UP000051950">
    <property type="component" value="Unassembled WGS sequence"/>
</dbReference>
<dbReference type="RefSeq" id="WP_057931492.1">
    <property type="nucleotide sequence ID" value="NZ_LMZQ01000003.1"/>
</dbReference>
<comment type="caution">
    <text evidence="1">The sequence shown here is derived from an EMBL/GenBank/DDBJ whole genome shotgun (WGS) entry which is preliminary data.</text>
</comment>
<dbReference type="EMBL" id="LMZQ01000003">
    <property type="protein sequence ID" value="KRT17259.1"/>
    <property type="molecule type" value="Genomic_DNA"/>
</dbReference>
<accession>A0A0T5VTS4</accession>
<sequence>MSQKLNSEPIDKKVAQAMVNAYAVEARKFPQSFTKAVWFPAEQILEIAKLMSEGKYDGLRLYFAQYTDVLPEGVKNGYAGKNTLLLVPTTACESNDDEHQDNLDDIGNRGQGCPDFCNGTSL</sequence>
<protein>
    <submittedName>
        <fullName evidence="1">Uncharacterized protein</fullName>
    </submittedName>
</protein>
<reference evidence="1 2" key="1">
    <citation type="submission" date="2015-11" db="EMBL/GenBank/DDBJ databases">
        <title>Sequence of Pedobacter ginsenosidimutans.</title>
        <authorList>
            <person name="Carson E."/>
            <person name="Keyser V."/>
            <person name="Newman J."/>
            <person name="Miller J."/>
        </authorList>
    </citation>
    <scope>NUCLEOTIDE SEQUENCE [LARGE SCALE GENOMIC DNA]</scope>
    <source>
        <strain evidence="1 2">KACC 14530</strain>
    </source>
</reference>
<gene>
    <name evidence="1" type="ORF">ASU31_06210</name>
</gene>
<proteinExistence type="predicted"/>
<evidence type="ECO:0000313" key="1">
    <source>
        <dbReference type="EMBL" id="KRT17259.1"/>
    </source>
</evidence>
<organism evidence="1 2">
    <name type="scientific">Pedobacter ginsenosidimutans</name>
    <dbReference type="NCBI Taxonomy" id="687842"/>
    <lineage>
        <taxon>Bacteria</taxon>
        <taxon>Pseudomonadati</taxon>
        <taxon>Bacteroidota</taxon>
        <taxon>Sphingobacteriia</taxon>
        <taxon>Sphingobacteriales</taxon>
        <taxon>Sphingobacteriaceae</taxon>
        <taxon>Pedobacter</taxon>
    </lineage>
</organism>
<dbReference type="AlphaFoldDB" id="A0A0T5VTS4"/>